<reference evidence="4" key="1">
    <citation type="submission" date="2009-10" db="EMBL/GenBank/DDBJ databases">
        <title>The complete chromosome of Gordonia bronchialis DSM 43247.</title>
        <authorList>
            <consortium name="US DOE Joint Genome Institute (JGI-PGF)"/>
            <person name="Lucas S."/>
            <person name="Copeland A."/>
            <person name="Lapidus A."/>
            <person name="Glavina del Rio T."/>
            <person name="Dalin E."/>
            <person name="Tice H."/>
            <person name="Bruce D."/>
            <person name="Goodwin L."/>
            <person name="Pitluck S."/>
            <person name="Kyrpides N."/>
            <person name="Mavromatis K."/>
            <person name="Ivanova N."/>
            <person name="Ovchinnikova G."/>
            <person name="Saunders E."/>
            <person name="Brettin T."/>
            <person name="Detter J.C."/>
            <person name="Han C."/>
            <person name="Larimer F."/>
            <person name="Land M."/>
            <person name="Hauser L."/>
            <person name="Markowitz V."/>
            <person name="Cheng J.-F."/>
            <person name="Hugenholtz P."/>
            <person name="Woyke T."/>
            <person name="Wu D."/>
            <person name="Jando M."/>
            <person name="Schneider S."/>
            <person name="Goeker M."/>
            <person name="Klenk H.-P."/>
            <person name="Eisen J.A."/>
        </authorList>
    </citation>
    <scope>NUCLEOTIDE SEQUENCE [LARGE SCALE GENOMIC DNA]</scope>
    <source>
        <strain evidence="4">ATCC 25592 / DSM 43247 / BCRC 13721 / JCM 3198 / KCTC 3076 / NBRC 16047 / NCTC 10667</strain>
    </source>
</reference>
<sequence length="354" mass="36538">MGELTIGIDIGGTSVRASVVDDHGVMLDTLRAATPPTAQALEHCLDRLVGELTSRWAAKAVGLAIAGFLTPDRQMIRFAPHLPWREARVAEEMTRRIGIPVFAEHDANSAAVAEYRFGAAARGHNSLVLAIGTGIGAGLLIDGEIYRGSFGVAPELGHLTIVPDGRVCSCGKRGCWERYCSGTALVDTVVELLADGNWGRSQLAADVAADPGSLTGRRVAGAAADGDAVALAAFAQFAASLGAGLAMIADIFDPDLIVLAGGVGAASGLFLDEAREHYARLVTGAGHRQLARIRGTQLGESAGVVGAAEVARQGLHARLAAAADPDDLVRQQTRPAPQPVSERVPDAAAGTVNP</sequence>
<dbReference type="Proteomes" id="UP000001219">
    <property type="component" value="Chromosome"/>
</dbReference>
<dbReference type="RefSeq" id="WP_012834764.1">
    <property type="nucleotide sequence ID" value="NC_013441.1"/>
</dbReference>
<comment type="similarity">
    <text evidence="1">Belongs to the ROK (NagC/XylR) family.</text>
</comment>
<feature type="region of interest" description="Disordered" evidence="2">
    <location>
        <begin position="324"/>
        <end position="354"/>
    </location>
</feature>
<evidence type="ECO:0000313" key="3">
    <source>
        <dbReference type="EMBL" id="ACY22248.1"/>
    </source>
</evidence>
<protein>
    <submittedName>
        <fullName evidence="3">ROK family protein</fullName>
    </submittedName>
</protein>
<dbReference type="AlphaFoldDB" id="D0LAV5"/>
<dbReference type="PROSITE" id="PS01125">
    <property type="entry name" value="ROK"/>
    <property type="match status" value="1"/>
</dbReference>
<keyword evidence="4" id="KW-1185">Reference proteome</keyword>
<dbReference type="SUPFAM" id="SSF53067">
    <property type="entry name" value="Actin-like ATPase domain"/>
    <property type="match status" value="1"/>
</dbReference>
<proteinExistence type="inferred from homology"/>
<dbReference type="HOGENOM" id="CLU_036604_0_0_11"/>
<dbReference type="Pfam" id="PF00480">
    <property type="entry name" value="ROK"/>
    <property type="match status" value="1"/>
</dbReference>
<dbReference type="STRING" id="526226.Gbro_3041"/>
<dbReference type="PANTHER" id="PTHR18964:SF173">
    <property type="entry name" value="GLUCOKINASE"/>
    <property type="match status" value="1"/>
</dbReference>
<name>D0LAV5_GORB4</name>
<evidence type="ECO:0000256" key="2">
    <source>
        <dbReference type="SAM" id="MobiDB-lite"/>
    </source>
</evidence>
<gene>
    <name evidence="3" type="ordered locus">Gbro_3041</name>
</gene>
<dbReference type="eggNOG" id="COG1940">
    <property type="taxonomic scope" value="Bacteria"/>
</dbReference>
<accession>D0LAV5</accession>
<dbReference type="KEGG" id="gbr:Gbro_3041"/>
<evidence type="ECO:0000256" key="1">
    <source>
        <dbReference type="ARBA" id="ARBA00006479"/>
    </source>
</evidence>
<evidence type="ECO:0000313" key="4">
    <source>
        <dbReference type="Proteomes" id="UP000001219"/>
    </source>
</evidence>
<reference evidence="3 4" key="2">
    <citation type="journal article" date="2010" name="Stand. Genomic Sci.">
        <title>Complete genome sequence of Gordonia bronchialis type strain (3410).</title>
        <authorList>
            <person name="Ivanova N."/>
            <person name="Sikorski J."/>
            <person name="Jando M."/>
            <person name="Lapidus A."/>
            <person name="Nolan M."/>
            <person name="Lucas S."/>
            <person name="Del Rio T.G."/>
            <person name="Tice H."/>
            <person name="Copeland A."/>
            <person name="Cheng J.F."/>
            <person name="Chen F."/>
            <person name="Bruce D."/>
            <person name="Goodwin L."/>
            <person name="Pitluck S."/>
            <person name="Mavromatis K."/>
            <person name="Ovchinnikova G."/>
            <person name="Pati A."/>
            <person name="Chen A."/>
            <person name="Palaniappan K."/>
            <person name="Land M."/>
            <person name="Hauser L."/>
            <person name="Chang Y.J."/>
            <person name="Jeffries C.D."/>
            <person name="Chain P."/>
            <person name="Saunders E."/>
            <person name="Han C."/>
            <person name="Detter J.C."/>
            <person name="Brettin T."/>
            <person name="Rohde M."/>
            <person name="Goker M."/>
            <person name="Bristow J."/>
            <person name="Eisen J.A."/>
            <person name="Markowitz V."/>
            <person name="Hugenholtz P."/>
            <person name="Klenk H.P."/>
            <person name="Kyrpides N.C."/>
        </authorList>
    </citation>
    <scope>NUCLEOTIDE SEQUENCE [LARGE SCALE GENOMIC DNA]</scope>
    <source>
        <strain evidence="4">ATCC 25592 / DSM 43247 / BCRC 13721 / JCM 3198 / KCTC 3076 / NBRC 16047 / NCTC 10667</strain>
    </source>
</reference>
<dbReference type="InterPro" id="IPR000600">
    <property type="entry name" value="ROK"/>
</dbReference>
<organism evidence="3 4">
    <name type="scientific">Gordonia bronchialis (strain ATCC 25592 / DSM 43247 / BCRC 13721 / JCM 3198 / KCTC 3076 / NBRC 16047 / NCTC 10667)</name>
    <name type="common">Rhodococcus bronchialis</name>
    <dbReference type="NCBI Taxonomy" id="526226"/>
    <lineage>
        <taxon>Bacteria</taxon>
        <taxon>Bacillati</taxon>
        <taxon>Actinomycetota</taxon>
        <taxon>Actinomycetes</taxon>
        <taxon>Mycobacteriales</taxon>
        <taxon>Gordoniaceae</taxon>
        <taxon>Gordonia</taxon>
    </lineage>
</organism>
<dbReference type="EMBL" id="CP001802">
    <property type="protein sequence ID" value="ACY22248.1"/>
    <property type="molecule type" value="Genomic_DNA"/>
</dbReference>
<dbReference type="PANTHER" id="PTHR18964">
    <property type="entry name" value="ROK (REPRESSOR, ORF, KINASE) FAMILY"/>
    <property type="match status" value="1"/>
</dbReference>
<dbReference type="InterPro" id="IPR049874">
    <property type="entry name" value="ROK_cs"/>
</dbReference>
<dbReference type="InterPro" id="IPR043129">
    <property type="entry name" value="ATPase_NBD"/>
</dbReference>
<dbReference type="Gene3D" id="3.30.420.40">
    <property type="match status" value="2"/>
</dbReference>